<feature type="domain" description="Secretion system C-terminal sorting" evidence="3">
    <location>
        <begin position="404"/>
        <end position="466"/>
    </location>
</feature>
<dbReference type="Pfam" id="PF18962">
    <property type="entry name" value="Por_Secre_tail"/>
    <property type="match status" value="1"/>
</dbReference>
<feature type="signal peptide" evidence="2">
    <location>
        <begin position="1"/>
        <end position="20"/>
    </location>
</feature>
<protein>
    <submittedName>
        <fullName evidence="4">T9SS type A sorting domain-containing protein</fullName>
    </submittedName>
</protein>
<evidence type="ECO:0000313" key="4">
    <source>
        <dbReference type="EMBL" id="NHN25022.1"/>
    </source>
</evidence>
<feature type="chain" id="PRO_5046167678" evidence="2">
    <location>
        <begin position="21"/>
        <end position="474"/>
    </location>
</feature>
<organism evidence="4 5">
    <name type="scientific">Flavobacterium jejuense</name>
    <dbReference type="NCBI Taxonomy" id="1544455"/>
    <lineage>
        <taxon>Bacteria</taxon>
        <taxon>Pseudomonadati</taxon>
        <taxon>Bacteroidota</taxon>
        <taxon>Flavobacteriia</taxon>
        <taxon>Flavobacteriales</taxon>
        <taxon>Flavobacteriaceae</taxon>
        <taxon>Flavobacterium</taxon>
    </lineage>
</organism>
<dbReference type="NCBIfam" id="TIGR04183">
    <property type="entry name" value="Por_Secre_tail"/>
    <property type="match status" value="1"/>
</dbReference>
<dbReference type="Proteomes" id="UP000817854">
    <property type="component" value="Unassembled WGS sequence"/>
</dbReference>
<dbReference type="PANTHER" id="PTHR37398:SF3">
    <property type="entry name" value="GLYCOSIDE HYDROLASE FAMILY 5 DOMAIN-CONTAINING PROTEIN"/>
    <property type="match status" value="1"/>
</dbReference>
<dbReference type="PANTHER" id="PTHR37398">
    <property type="entry name" value="ENDO-BETA-1,4-MANNANASE"/>
    <property type="match status" value="1"/>
</dbReference>
<keyword evidence="5" id="KW-1185">Reference proteome</keyword>
<keyword evidence="1 2" id="KW-0732">Signal</keyword>
<evidence type="ECO:0000313" key="5">
    <source>
        <dbReference type="Proteomes" id="UP000817854"/>
    </source>
</evidence>
<accession>A0ABX0IMJ1</accession>
<sequence length="474" mass="53379">MKLKLLAFLTLFFHFTLGQTQEPWHNHKNYKEEIIKSIKENSEFNYNNSIISPQKNNTSSLPVTKSSNFQFINGINIAWVNYGRDIGKESNGTEYHPDLTTFSNIMDQVVNAGGDVIRWWYHTNGSTNPVFDTNNDFVAPNPTFFATDLIAILDLAASKGLKIQICLWSFDMLKGSQWNVNSSRNKKIITQDAYLQAYLNNALLPLVNTVGNHSGLYAWEIFNEPEGMTLQYASGWPDFTDRVTMTNIQWMINKTTAAIKTAQPNVKVTNGALGFITAIDNSSNGFINEYTDQKLIAAGGQTNGTLDYYNLHYYNWAGTNGSPFHNDYSAMNLDKPTVIAEYYPIDTFGVTASNLGTTLLQRGWDGSLVWSWTDKPWNEIEPVLLNLSSFLSISSFANQNELNLYPNPVKDRITITGLVTNTTIEIYDLMGKKILTKTASLNHDSIDLSYLSKGIYVLFLKNDSQTRGIKISKE</sequence>
<evidence type="ECO:0000256" key="1">
    <source>
        <dbReference type="ARBA" id="ARBA00022729"/>
    </source>
</evidence>
<dbReference type="InterPro" id="IPR017853">
    <property type="entry name" value="GH"/>
</dbReference>
<dbReference type="RefSeq" id="WP_140960717.1">
    <property type="nucleotide sequence ID" value="NZ_VEVQ02000003.1"/>
</dbReference>
<dbReference type="SUPFAM" id="SSF51445">
    <property type="entry name" value="(Trans)glycosidases"/>
    <property type="match status" value="1"/>
</dbReference>
<dbReference type="Gene3D" id="3.20.20.80">
    <property type="entry name" value="Glycosidases"/>
    <property type="match status" value="1"/>
</dbReference>
<evidence type="ECO:0000256" key="2">
    <source>
        <dbReference type="SAM" id="SignalP"/>
    </source>
</evidence>
<proteinExistence type="predicted"/>
<dbReference type="EMBL" id="VEVQ02000003">
    <property type="protein sequence ID" value="NHN25022.1"/>
    <property type="molecule type" value="Genomic_DNA"/>
</dbReference>
<reference evidence="4" key="1">
    <citation type="submission" date="2019-05" db="EMBL/GenBank/DDBJ databases">
        <authorList>
            <person name="Lianzixin W."/>
        </authorList>
    </citation>
    <scope>NUCLEOTIDE SEQUENCE</scope>
    <source>
        <strain evidence="4">EC11</strain>
    </source>
</reference>
<name>A0ABX0IMJ1_9FLAO</name>
<dbReference type="InterPro" id="IPR026444">
    <property type="entry name" value="Secre_tail"/>
</dbReference>
<comment type="caution">
    <text evidence="4">The sequence shown here is derived from an EMBL/GenBank/DDBJ whole genome shotgun (WGS) entry which is preliminary data.</text>
</comment>
<reference evidence="4" key="2">
    <citation type="submission" date="2020-02" db="EMBL/GenBank/DDBJ databases">
        <title>Flavobacterium profundi sp. nov., isolated from a deep-sea seamount.</title>
        <authorList>
            <person name="Zhang D.-C."/>
        </authorList>
    </citation>
    <scope>NUCLEOTIDE SEQUENCE</scope>
    <source>
        <strain evidence="4">EC11</strain>
    </source>
</reference>
<evidence type="ECO:0000259" key="3">
    <source>
        <dbReference type="Pfam" id="PF18962"/>
    </source>
</evidence>
<gene>
    <name evidence="4" type="ORF">FIA58_004955</name>
</gene>